<dbReference type="PRINTS" id="PR00691">
    <property type="entry name" value="ADHESINB"/>
</dbReference>
<dbReference type="GO" id="GO:0030001">
    <property type="term" value="P:metal ion transport"/>
    <property type="evidence" value="ECO:0007669"/>
    <property type="project" value="InterPro"/>
</dbReference>
<dbReference type="InterPro" id="IPR006128">
    <property type="entry name" value="Lipoprotein_PsaA-like"/>
</dbReference>
<dbReference type="STRING" id="1963862.B4O97_08520"/>
<dbReference type="SUPFAM" id="SSF53807">
    <property type="entry name" value="Helical backbone' metal receptor"/>
    <property type="match status" value="1"/>
</dbReference>
<dbReference type="Pfam" id="PF01297">
    <property type="entry name" value="ZnuA"/>
    <property type="match status" value="1"/>
</dbReference>
<evidence type="ECO:0008006" key="9">
    <source>
        <dbReference type="Google" id="ProtNLM"/>
    </source>
</evidence>
<feature type="signal peptide" evidence="6">
    <location>
        <begin position="1"/>
        <end position="20"/>
    </location>
</feature>
<dbReference type="InterPro" id="IPR006129">
    <property type="entry name" value="AdhesinB"/>
</dbReference>
<dbReference type="PRINTS" id="PR00690">
    <property type="entry name" value="ADHESNFAMILY"/>
</dbReference>
<keyword evidence="2 4" id="KW-0813">Transport</keyword>
<name>A0A1Y1RZU4_9SPIO</name>
<feature type="chain" id="PRO_5013390659" description="ABC transporter substrate-binding protein" evidence="6">
    <location>
        <begin position="21"/>
        <end position="302"/>
    </location>
</feature>
<dbReference type="InterPro" id="IPR050492">
    <property type="entry name" value="Bact_metal-bind_prot9"/>
</dbReference>
<protein>
    <recommendedName>
        <fullName evidence="9">ABC transporter substrate-binding protein</fullName>
    </recommendedName>
</protein>
<evidence type="ECO:0000256" key="1">
    <source>
        <dbReference type="ARBA" id="ARBA00011028"/>
    </source>
</evidence>
<organism evidence="7 8">
    <name type="scientific">Marispirochaeta aestuarii</name>
    <dbReference type="NCBI Taxonomy" id="1963862"/>
    <lineage>
        <taxon>Bacteria</taxon>
        <taxon>Pseudomonadati</taxon>
        <taxon>Spirochaetota</taxon>
        <taxon>Spirochaetia</taxon>
        <taxon>Spirochaetales</taxon>
        <taxon>Spirochaetaceae</taxon>
        <taxon>Marispirochaeta</taxon>
    </lineage>
</organism>
<comment type="caution">
    <text evidence="7">The sequence shown here is derived from an EMBL/GenBank/DDBJ whole genome shotgun (WGS) entry which is preliminary data.</text>
</comment>
<reference evidence="7 8" key="1">
    <citation type="submission" date="2017-03" db="EMBL/GenBank/DDBJ databases">
        <title>Draft Genome sequence of Marispirochaeta sp. strain JC444.</title>
        <authorList>
            <person name="Shivani Y."/>
            <person name="Subhash Y."/>
            <person name="Sasikala C."/>
            <person name="Ramana C."/>
        </authorList>
    </citation>
    <scope>NUCLEOTIDE SEQUENCE [LARGE SCALE GENOMIC DNA]</scope>
    <source>
        <strain evidence="7 8">JC444</strain>
    </source>
</reference>
<dbReference type="PANTHER" id="PTHR42953:SF3">
    <property type="entry name" value="HIGH-AFFINITY ZINC UPTAKE SYSTEM PROTEIN ZNUA"/>
    <property type="match status" value="1"/>
</dbReference>
<dbReference type="InterPro" id="IPR006127">
    <property type="entry name" value="ZnuA-like"/>
</dbReference>
<accession>A0A1Y1RZU4</accession>
<dbReference type="OrthoDB" id="9810636at2"/>
<comment type="similarity">
    <text evidence="1 4">Belongs to the bacterial solute-binding protein 9 family.</text>
</comment>
<dbReference type="Proteomes" id="UP000192343">
    <property type="component" value="Unassembled WGS sequence"/>
</dbReference>
<dbReference type="PANTHER" id="PTHR42953">
    <property type="entry name" value="HIGH-AFFINITY ZINC UPTAKE SYSTEM PROTEIN ZNUA-RELATED"/>
    <property type="match status" value="1"/>
</dbReference>
<dbReference type="EMBL" id="MWQY01000008">
    <property type="protein sequence ID" value="ORC35677.1"/>
    <property type="molecule type" value="Genomic_DNA"/>
</dbReference>
<dbReference type="Gene3D" id="3.40.50.1980">
    <property type="entry name" value="Nitrogenase molybdenum iron protein domain"/>
    <property type="match status" value="2"/>
</dbReference>
<evidence type="ECO:0000256" key="3">
    <source>
        <dbReference type="ARBA" id="ARBA00022729"/>
    </source>
</evidence>
<sequence>MNRLFRVLVLVISSVTLLSAGGQKDAPSSERGRINVFVSILPQKYFAESIGGENVDVSVMVPPGKSPATYEPSPRQMVSLGKADLFFTIGVSFEKAFLERVSSTLTSLRIVATDRGITKRYLEAHGHDDDHGDEHGEEKGEPDPHIWMDPLLVKEQGAVMRDALIELDPGKADAYREGYRKFAADLDSLHEELEEILAPAKGSLLFVYHPAFGYFADRYGLRQEAIETGGKEPSPALLEQVVMEAREEKVKVIFVQPEFPEKSARAVADAIDGAVVPVAPLAEDYMETLRSLAREVAQGVSR</sequence>
<gene>
    <name evidence="7" type="ORF">B4O97_08520</name>
</gene>
<evidence type="ECO:0000256" key="2">
    <source>
        <dbReference type="ARBA" id="ARBA00022448"/>
    </source>
</evidence>
<evidence type="ECO:0000313" key="8">
    <source>
        <dbReference type="Proteomes" id="UP000192343"/>
    </source>
</evidence>
<dbReference type="GO" id="GO:0046872">
    <property type="term" value="F:metal ion binding"/>
    <property type="evidence" value="ECO:0007669"/>
    <property type="project" value="InterPro"/>
</dbReference>
<dbReference type="AlphaFoldDB" id="A0A1Y1RZU4"/>
<feature type="region of interest" description="Disordered" evidence="5">
    <location>
        <begin position="125"/>
        <end position="144"/>
    </location>
</feature>
<dbReference type="GO" id="GO:0007155">
    <property type="term" value="P:cell adhesion"/>
    <property type="evidence" value="ECO:0007669"/>
    <property type="project" value="InterPro"/>
</dbReference>
<evidence type="ECO:0000256" key="4">
    <source>
        <dbReference type="RuleBase" id="RU003512"/>
    </source>
</evidence>
<dbReference type="RefSeq" id="WP_083050011.1">
    <property type="nucleotide sequence ID" value="NZ_MWQY01000008.1"/>
</dbReference>
<evidence type="ECO:0000313" key="7">
    <source>
        <dbReference type="EMBL" id="ORC35677.1"/>
    </source>
</evidence>
<evidence type="ECO:0000256" key="5">
    <source>
        <dbReference type="SAM" id="MobiDB-lite"/>
    </source>
</evidence>
<evidence type="ECO:0000256" key="6">
    <source>
        <dbReference type="SAM" id="SignalP"/>
    </source>
</evidence>
<proteinExistence type="inferred from homology"/>
<keyword evidence="3 6" id="KW-0732">Signal</keyword>
<keyword evidence="8" id="KW-1185">Reference proteome</keyword>